<accession>A2DJM7</accession>
<dbReference type="PROSITE" id="PS50088">
    <property type="entry name" value="ANK_REPEAT"/>
    <property type="match status" value="2"/>
</dbReference>
<evidence type="ECO:0000256" key="4">
    <source>
        <dbReference type="SAM" id="MobiDB-lite"/>
    </source>
</evidence>
<dbReference type="InterPro" id="IPR002110">
    <property type="entry name" value="Ankyrin_rpt"/>
</dbReference>
<reference evidence="5" key="1">
    <citation type="submission" date="2006-10" db="EMBL/GenBank/DDBJ databases">
        <authorList>
            <person name="Amadeo P."/>
            <person name="Zhao Q."/>
            <person name="Wortman J."/>
            <person name="Fraser-Liggett C."/>
            <person name="Carlton J."/>
        </authorList>
    </citation>
    <scope>NUCLEOTIDE SEQUENCE</scope>
    <source>
        <strain evidence="5">G3</strain>
    </source>
</reference>
<feature type="repeat" description="ANK" evidence="3">
    <location>
        <begin position="19"/>
        <end position="51"/>
    </location>
</feature>
<dbReference type="SMART" id="SM00248">
    <property type="entry name" value="ANK"/>
    <property type="match status" value="2"/>
</dbReference>
<dbReference type="Proteomes" id="UP000001542">
    <property type="component" value="Unassembled WGS sequence"/>
</dbReference>
<sequence>MSAEILLNCGANPNLKDGNQETPLHFAAKSNSLDIVSTLISHGADINAINVNGWTPLHHAYYIKSDEMIQKLIDNGADANIADKNGQIPSEITPPEIEHDGDEDLSF</sequence>
<dbReference type="InterPro" id="IPR036770">
    <property type="entry name" value="Ankyrin_rpt-contain_sf"/>
</dbReference>
<dbReference type="PANTHER" id="PTHR24201">
    <property type="entry name" value="ANK_REP_REGION DOMAIN-CONTAINING PROTEIN"/>
    <property type="match status" value="1"/>
</dbReference>
<evidence type="ECO:0000256" key="3">
    <source>
        <dbReference type="PROSITE-ProRule" id="PRU00023"/>
    </source>
</evidence>
<keyword evidence="2 3" id="KW-0040">ANK repeat</keyword>
<keyword evidence="6" id="KW-1185">Reference proteome</keyword>
<evidence type="ECO:0000256" key="2">
    <source>
        <dbReference type="ARBA" id="ARBA00023043"/>
    </source>
</evidence>
<gene>
    <name evidence="5" type="ORF">TVAG_101450</name>
</gene>
<dbReference type="OrthoDB" id="194358at2759"/>
<feature type="repeat" description="ANK" evidence="3">
    <location>
        <begin position="52"/>
        <end position="84"/>
    </location>
</feature>
<dbReference type="RefSeq" id="XP_001580413.1">
    <property type="nucleotide sequence ID" value="XM_001580363.1"/>
</dbReference>
<dbReference type="PRINTS" id="PR01415">
    <property type="entry name" value="ANKYRIN"/>
</dbReference>
<dbReference type="PROSITE" id="PS50297">
    <property type="entry name" value="ANK_REP_REGION"/>
    <property type="match status" value="2"/>
</dbReference>
<evidence type="ECO:0000313" key="5">
    <source>
        <dbReference type="EMBL" id="EAY19427.1"/>
    </source>
</evidence>
<dbReference type="STRING" id="5722.A2DJM7"/>
<dbReference type="EMBL" id="DS113208">
    <property type="protein sequence ID" value="EAY19427.1"/>
    <property type="molecule type" value="Genomic_DNA"/>
</dbReference>
<reference evidence="5" key="2">
    <citation type="journal article" date="2007" name="Science">
        <title>Draft genome sequence of the sexually transmitted pathogen Trichomonas vaginalis.</title>
        <authorList>
            <person name="Carlton J.M."/>
            <person name="Hirt R.P."/>
            <person name="Silva J.C."/>
            <person name="Delcher A.L."/>
            <person name="Schatz M."/>
            <person name="Zhao Q."/>
            <person name="Wortman J.R."/>
            <person name="Bidwell S.L."/>
            <person name="Alsmark U.C.M."/>
            <person name="Besteiro S."/>
            <person name="Sicheritz-Ponten T."/>
            <person name="Noel C.J."/>
            <person name="Dacks J.B."/>
            <person name="Foster P.G."/>
            <person name="Simillion C."/>
            <person name="Van de Peer Y."/>
            <person name="Miranda-Saavedra D."/>
            <person name="Barton G.J."/>
            <person name="Westrop G.D."/>
            <person name="Mueller S."/>
            <person name="Dessi D."/>
            <person name="Fiori P.L."/>
            <person name="Ren Q."/>
            <person name="Paulsen I."/>
            <person name="Zhang H."/>
            <person name="Bastida-Corcuera F.D."/>
            <person name="Simoes-Barbosa A."/>
            <person name="Brown M.T."/>
            <person name="Hayes R.D."/>
            <person name="Mukherjee M."/>
            <person name="Okumura C.Y."/>
            <person name="Schneider R."/>
            <person name="Smith A.J."/>
            <person name="Vanacova S."/>
            <person name="Villalvazo M."/>
            <person name="Haas B.J."/>
            <person name="Pertea M."/>
            <person name="Feldblyum T.V."/>
            <person name="Utterback T.R."/>
            <person name="Shu C.L."/>
            <person name="Osoegawa K."/>
            <person name="de Jong P.J."/>
            <person name="Hrdy I."/>
            <person name="Horvathova L."/>
            <person name="Zubacova Z."/>
            <person name="Dolezal P."/>
            <person name="Malik S.B."/>
            <person name="Logsdon J.M. Jr."/>
            <person name="Henze K."/>
            <person name="Gupta A."/>
            <person name="Wang C.C."/>
            <person name="Dunne R.L."/>
            <person name="Upcroft J.A."/>
            <person name="Upcroft P."/>
            <person name="White O."/>
            <person name="Salzberg S.L."/>
            <person name="Tang P."/>
            <person name="Chiu C.-H."/>
            <person name="Lee Y.-S."/>
            <person name="Embley T.M."/>
            <person name="Coombs G.H."/>
            <person name="Mottram J.C."/>
            <person name="Tachezy J."/>
            <person name="Fraser-Liggett C.M."/>
            <person name="Johnson P.J."/>
        </authorList>
    </citation>
    <scope>NUCLEOTIDE SEQUENCE [LARGE SCALE GENOMIC DNA]</scope>
    <source>
        <strain evidence="5">G3</strain>
    </source>
</reference>
<protein>
    <submittedName>
        <fullName evidence="5">Ankyrin repeat protein, putative</fullName>
    </submittedName>
</protein>
<dbReference type="KEGG" id="tva:5464953"/>
<dbReference type="SMR" id="A2DJM7"/>
<dbReference type="SUPFAM" id="SSF48403">
    <property type="entry name" value="Ankyrin repeat"/>
    <property type="match status" value="1"/>
</dbReference>
<feature type="region of interest" description="Disordered" evidence="4">
    <location>
        <begin position="80"/>
        <end position="107"/>
    </location>
</feature>
<dbReference type="Pfam" id="PF12796">
    <property type="entry name" value="Ank_2"/>
    <property type="match status" value="1"/>
</dbReference>
<dbReference type="VEuPathDB" id="TrichDB:TVAG_101450"/>
<dbReference type="InterPro" id="IPR050776">
    <property type="entry name" value="Ank_Repeat/CDKN_Inhibitor"/>
</dbReference>
<evidence type="ECO:0000256" key="1">
    <source>
        <dbReference type="ARBA" id="ARBA00022737"/>
    </source>
</evidence>
<dbReference type="AlphaFoldDB" id="A2DJM7"/>
<evidence type="ECO:0000313" key="6">
    <source>
        <dbReference type="Proteomes" id="UP000001542"/>
    </source>
</evidence>
<name>A2DJM7_TRIV3</name>
<dbReference type="eggNOG" id="KOG0504">
    <property type="taxonomic scope" value="Eukaryota"/>
</dbReference>
<dbReference type="InParanoid" id="A2DJM7"/>
<keyword evidence="1" id="KW-0677">Repeat</keyword>
<dbReference type="VEuPathDB" id="TrichDB:TVAGG3_1035570"/>
<dbReference type="PANTHER" id="PTHR24201:SF15">
    <property type="entry name" value="ANKYRIN REPEAT DOMAIN-CONTAINING PROTEIN 66"/>
    <property type="match status" value="1"/>
</dbReference>
<organism evidence="5 6">
    <name type="scientific">Trichomonas vaginalis (strain ATCC PRA-98 / G3)</name>
    <dbReference type="NCBI Taxonomy" id="412133"/>
    <lineage>
        <taxon>Eukaryota</taxon>
        <taxon>Metamonada</taxon>
        <taxon>Parabasalia</taxon>
        <taxon>Trichomonadida</taxon>
        <taxon>Trichomonadidae</taxon>
        <taxon>Trichomonas</taxon>
    </lineage>
</organism>
<dbReference type="Gene3D" id="1.25.40.20">
    <property type="entry name" value="Ankyrin repeat-containing domain"/>
    <property type="match status" value="1"/>
</dbReference>
<proteinExistence type="predicted"/>